<dbReference type="AlphaFoldDB" id="A0A1X2HFN9"/>
<protein>
    <submittedName>
        <fullName evidence="1">Uncharacterized protein</fullName>
    </submittedName>
</protein>
<keyword evidence="2" id="KW-1185">Reference proteome</keyword>
<dbReference type="InParanoid" id="A0A1X2HFN9"/>
<dbReference type="EMBL" id="MCGN01000004">
    <property type="protein sequence ID" value="ORY97719.1"/>
    <property type="molecule type" value="Genomic_DNA"/>
</dbReference>
<comment type="caution">
    <text evidence="1">The sequence shown here is derived from an EMBL/GenBank/DDBJ whole genome shotgun (WGS) entry which is preliminary data.</text>
</comment>
<proteinExistence type="predicted"/>
<name>A0A1X2HFN9_SYNRA</name>
<gene>
    <name evidence="1" type="ORF">BCR43DRAFT_250027</name>
</gene>
<dbReference type="Proteomes" id="UP000242180">
    <property type="component" value="Unassembled WGS sequence"/>
</dbReference>
<reference evidence="1 2" key="1">
    <citation type="submission" date="2016-07" db="EMBL/GenBank/DDBJ databases">
        <title>Pervasive Adenine N6-methylation of Active Genes in Fungi.</title>
        <authorList>
            <consortium name="DOE Joint Genome Institute"/>
            <person name="Mondo S.J."/>
            <person name="Dannebaum R.O."/>
            <person name="Kuo R.C."/>
            <person name="Labutti K."/>
            <person name="Haridas S."/>
            <person name="Kuo A."/>
            <person name="Salamov A."/>
            <person name="Ahrendt S.R."/>
            <person name="Lipzen A."/>
            <person name="Sullivan W."/>
            <person name="Andreopoulos W.B."/>
            <person name="Clum A."/>
            <person name="Lindquist E."/>
            <person name="Daum C."/>
            <person name="Ramamoorthy G.K."/>
            <person name="Gryganskyi A."/>
            <person name="Culley D."/>
            <person name="Magnuson J.K."/>
            <person name="James T.Y."/>
            <person name="O'Malley M.A."/>
            <person name="Stajich J.E."/>
            <person name="Spatafora J.W."/>
            <person name="Visel A."/>
            <person name="Grigoriev I.V."/>
        </authorList>
    </citation>
    <scope>NUCLEOTIDE SEQUENCE [LARGE SCALE GENOMIC DNA]</scope>
    <source>
        <strain evidence="1 2">NRRL 2496</strain>
    </source>
</reference>
<accession>A0A1X2HFN9</accession>
<evidence type="ECO:0000313" key="2">
    <source>
        <dbReference type="Proteomes" id="UP000242180"/>
    </source>
</evidence>
<sequence>MTYPLCPGPSFLFSSLLIFPIYLNTRPFTERQSQDLSWKRSADSAPTAMIYSYRIAAAKMRAVYQHAKCGQFRGDLGLATESAKIKGDTRRSKYPYGVTVRHYAQQKERIVNNVVNS</sequence>
<evidence type="ECO:0000313" key="1">
    <source>
        <dbReference type="EMBL" id="ORY97719.1"/>
    </source>
</evidence>
<organism evidence="1 2">
    <name type="scientific">Syncephalastrum racemosum</name>
    <name type="common">Filamentous fungus</name>
    <dbReference type="NCBI Taxonomy" id="13706"/>
    <lineage>
        <taxon>Eukaryota</taxon>
        <taxon>Fungi</taxon>
        <taxon>Fungi incertae sedis</taxon>
        <taxon>Mucoromycota</taxon>
        <taxon>Mucoromycotina</taxon>
        <taxon>Mucoromycetes</taxon>
        <taxon>Mucorales</taxon>
        <taxon>Syncephalastraceae</taxon>
        <taxon>Syncephalastrum</taxon>
    </lineage>
</organism>